<reference evidence="5 6" key="1">
    <citation type="submission" date="2018-08" db="EMBL/GenBank/DDBJ databases">
        <title>Bacillus chawlae sp. nov., Bacillus glennii sp. nov., and Bacillus saganii sp. nov. Isolated from the Vehicle Assembly Building at Kennedy Space Center where the Viking Spacecraft were Assembled.</title>
        <authorList>
            <person name="Seuylemezian A."/>
            <person name="Vaishampayan P."/>
        </authorList>
    </citation>
    <scope>NUCLEOTIDE SEQUENCE [LARGE SCALE GENOMIC DNA]</scope>
    <source>
        <strain evidence="5 6">V47-23a</strain>
    </source>
</reference>
<feature type="domain" description="CBS" evidence="3">
    <location>
        <begin position="78"/>
        <end position="136"/>
    </location>
</feature>
<evidence type="ECO:0000313" key="6">
    <source>
        <dbReference type="Proteomes" id="UP000264541"/>
    </source>
</evidence>
<feature type="domain" description="CBS" evidence="3">
    <location>
        <begin position="7"/>
        <end position="70"/>
    </location>
</feature>
<dbReference type="InterPro" id="IPR051257">
    <property type="entry name" value="Diverse_CBS-Domain"/>
</dbReference>
<dbReference type="InterPro" id="IPR002912">
    <property type="entry name" value="ACT_dom"/>
</dbReference>
<dbReference type="Gene3D" id="3.30.70.260">
    <property type="match status" value="1"/>
</dbReference>
<dbReference type="InterPro" id="IPR000644">
    <property type="entry name" value="CBS_dom"/>
</dbReference>
<proteinExistence type="predicted"/>
<evidence type="ECO:0000259" key="4">
    <source>
        <dbReference type="PROSITE" id="PS51671"/>
    </source>
</evidence>
<dbReference type="EMBL" id="QVTE01000031">
    <property type="protein sequence ID" value="RFU68749.1"/>
    <property type="molecule type" value="Genomic_DNA"/>
</dbReference>
<gene>
    <name evidence="5" type="ORF">D0469_11490</name>
</gene>
<dbReference type="Gene3D" id="3.10.580.10">
    <property type="entry name" value="CBS-domain"/>
    <property type="match status" value="1"/>
</dbReference>
<keyword evidence="1 2" id="KW-0129">CBS domain</keyword>
<evidence type="ECO:0000256" key="2">
    <source>
        <dbReference type="PROSITE-ProRule" id="PRU00703"/>
    </source>
</evidence>
<dbReference type="SUPFAM" id="SSF54631">
    <property type="entry name" value="CBS-domain pair"/>
    <property type="match status" value="1"/>
</dbReference>
<evidence type="ECO:0000313" key="5">
    <source>
        <dbReference type="EMBL" id="RFU68749.1"/>
    </source>
</evidence>
<name>A0A372LN22_9BACI</name>
<dbReference type="CDD" id="cd04584">
    <property type="entry name" value="CBS_pair_AcuB_like"/>
    <property type="match status" value="1"/>
</dbReference>
<dbReference type="Proteomes" id="UP000264541">
    <property type="component" value="Unassembled WGS sequence"/>
</dbReference>
<dbReference type="InterPro" id="IPR046342">
    <property type="entry name" value="CBS_dom_sf"/>
</dbReference>
<feature type="domain" description="ACT" evidence="4">
    <location>
        <begin position="139"/>
        <end position="215"/>
    </location>
</feature>
<evidence type="ECO:0000256" key="1">
    <source>
        <dbReference type="ARBA" id="ARBA00023122"/>
    </source>
</evidence>
<dbReference type="AlphaFoldDB" id="A0A372LN22"/>
<dbReference type="PANTHER" id="PTHR43080">
    <property type="entry name" value="CBS DOMAIN-CONTAINING PROTEIN CBSX3, MITOCHONDRIAL"/>
    <property type="match status" value="1"/>
</dbReference>
<evidence type="ECO:0000259" key="3">
    <source>
        <dbReference type="PROSITE" id="PS51371"/>
    </source>
</evidence>
<dbReference type="SUPFAM" id="SSF55021">
    <property type="entry name" value="ACT-like"/>
    <property type="match status" value="1"/>
</dbReference>
<accession>A0A372LN22</accession>
<dbReference type="OrthoDB" id="9781631at2"/>
<dbReference type="RefSeq" id="WP_117326890.1">
    <property type="nucleotide sequence ID" value="NZ_QVTE01000031.1"/>
</dbReference>
<protein>
    <submittedName>
        <fullName evidence="5">CBS domain-containing protein</fullName>
    </submittedName>
</protein>
<sequence length="215" mass="24200">MILEEIMKRKVYTLSENDSIKTALSMINEKKIRHIPIVNDANRLVGLVSDGDLRDAAPSIFRADYHVEDLERPISSIMKTDLITGHPLDFMEETAALFYEHHISCLPVLQDHKLVGIVTETDLLHTFVELTGANQPGSQIEIKVPNKSGKLYDISAIIKKHNTNIQSVLIYPDKDDATYKILVIRVSTMNPLQVANDLIKEGFTVLWPNLPEISS</sequence>
<dbReference type="PROSITE" id="PS51371">
    <property type="entry name" value="CBS"/>
    <property type="match status" value="2"/>
</dbReference>
<keyword evidence="6" id="KW-1185">Reference proteome</keyword>
<dbReference type="Pfam" id="PF00571">
    <property type="entry name" value="CBS"/>
    <property type="match status" value="2"/>
</dbReference>
<organism evidence="5 6">
    <name type="scientific">Peribacillus saganii</name>
    <dbReference type="NCBI Taxonomy" id="2303992"/>
    <lineage>
        <taxon>Bacteria</taxon>
        <taxon>Bacillati</taxon>
        <taxon>Bacillota</taxon>
        <taxon>Bacilli</taxon>
        <taxon>Bacillales</taxon>
        <taxon>Bacillaceae</taxon>
        <taxon>Peribacillus</taxon>
    </lineage>
</organism>
<dbReference type="InterPro" id="IPR045865">
    <property type="entry name" value="ACT-like_dom_sf"/>
</dbReference>
<dbReference type="Pfam" id="PF01842">
    <property type="entry name" value="ACT"/>
    <property type="match status" value="1"/>
</dbReference>
<dbReference type="PROSITE" id="PS51671">
    <property type="entry name" value="ACT"/>
    <property type="match status" value="1"/>
</dbReference>
<dbReference type="SMART" id="SM00116">
    <property type="entry name" value="CBS"/>
    <property type="match status" value="2"/>
</dbReference>
<dbReference type="PANTHER" id="PTHR43080:SF2">
    <property type="entry name" value="CBS DOMAIN-CONTAINING PROTEIN"/>
    <property type="match status" value="1"/>
</dbReference>
<dbReference type="CDD" id="cd04883">
    <property type="entry name" value="ACT_AcuB"/>
    <property type="match status" value="1"/>
</dbReference>
<comment type="caution">
    <text evidence="5">The sequence shown here is derived from an EMBL/GenBank/DDBJ whole genome shotgun (WGS) entry which is preliminary data.</text>
</comment>